<feature type="transmembrane region" description="Helical" evidence="1">
    <location>
        <begin position="144"/>
        <end position="162"/>
    </location>
</feature>
<proteinExistence type="predicted"/>
<keyword evidence="1" id="KW-1133">Transmembrane helix</keyword>
<protein>
    <submittedName>
        <fullName evidence="3">Cellulose synthase catalytic subunit</fullName>
    </submittedName>
</protein>
<dbReference type="WBParaSite" id="ACAC_0000548001-mRNA-1">
    <property type="protein sequence ID" value="ACAC_0000548001-mRNA-1"/>
    <property type="gene ID" value="ACAC_0000548001"/>
</dbReference>
<keyword evidence="1" id="KW-0812">Transmembrane</keyword>
<evidence type="ECO:0000256" key="1">
    <source>
        <dbReference type="SAM" id="Phobius"/>
    </source>
</evidence>
<reference evidence="3" key="2">
    <citation type="submission" date="2017-02" db="UniProtKB">
        <authorList>
            <consortium name="WormBaseParasite"/>
        </authorList>
    </citation>
    <scope>IDENTIFICATION</scope>
</reference>
<reference evidence="2" key="1">
    <citation type="submission" date="2012-09" db="EMBL/GenBank/DDBJ databases">
        <authorList>
            <person name="Martin A.A."/>
        </authorList>
    </citation>
    <scope>NUCLEOTIDE SEQUENCE</scope>
</reference>
<evidence type="ECO:0000313" key="2">
    <source>
        <dbReference type="Proteomes" id="UP000035642"/>
    </source>
</evidence>
<keyword evidence="2" id="KW-1185">Reference proteome</keyword>
<feature type="transmembrane region" description="Helical" evidence="1">
    <location>
        <begin position="113"/>
        <end position="132"/>
    </location>
</feature>
<accession>A0A0K0D5Y5</accession>
<evidence type="ECO:0000313" key="3">
    <source>
        <dbReference type="WBParaSite" id="ACAC_0000548001-mRNA-1"/>
    </source>
</evidence>
<keyword evidence="1" id="KW-0472">Membrane</keyword>
<dbReference type="Proteomes" id="UP000035642">
    <property type="component" value="Unassembled WGS sequence"/>
</dbReference>
<name>A0A0K0D5Y5_ANGCA</name>
<sequence>MCVRNTGVTFQDTTDKKSPTAALLDISRQPKRVRAVSTYSVISGRSDMLGATTGSHAIPQLAIAESVTPQSMVFPLNTDDVDGEFTMFTRKPRITRRAPPSLCLFYSTPIIKYWLSLVLRLLHIALLAYSVLLPGCGNLTVDAVVWMWTFIAWIEAIWVLNMRNQTTPLSLMPWRVGKFTKLLKIGTVKSFI</sequence>
<dbReference type="AlphaFoldDB" id="A0A0K0D5Y5"/>
<organism evidence="2 3">
    <name type="scientific">Angiostrongylus cantonensis</name>
    <name type="common">Rat lungworm</name>
    <dbReference type="NCBI Taxonomy" id="6313"/>
    <lineage>
        <taxon>Eukaryota</taxon>
        <taxon>Metazoa</taxon>
        <taxon>Ecdysozoa</taxon>
        <taxon>Nematoda</taxon>
        <taxon>Chromadorea</taxon>
        <taxon>Rhabditida</taxon>
        <taxon>Rhabditina</taxon>
        <taxon>Rhabditomorpha</taxon>
        <taxon>Strongyloidea</taxon>
        <taxon>Metastrongylidae</taxon>
        <taxon>Angiostrongylus</taxon>
    </lineage>
</organism>
<dbReference type="STRING" id="6313.A0A0K0D5Y5"/>